<name>A0A645A5V9_9ZZZZ</name>
<evidence type="ECO:0000313" key="1">
    <source>
        <dbReference type="EMBL" id="MPM48549.1"/>
    </source>
</evidence>
<reference evidence="1" key="1">
    <citation type="submission" date="2019-08" db="EMBL/GenBank/DDBJ databases">
        <authorList>
            <person name="Kucharzyk K."/>
            <person name="Murdoch R.W."/>
            <person name="Higgins S."/>
            <person name="Loffler F."/>
        </authorList>
    </citation>
    <scope>NUCLEOTIDE SEQUENCE</scope>
</reference>
<dbReference type="GO" id="GO:0005506">
    <property type="term" value="F:iron ion binding"/>
    <property type="evidence" value="ECO:0007669"/>
    <property type="project" value="InterPro"/>
</dbReference>
<protein>
    <recommendedName>
        <fullName evidence="2">Superoxide reductase</fullName>
    </recommendedName>
</protein>
<accession>A0A645A5V9</accession>
<dbReference type="Gene3D" id="2.60.40.730">
    <property type="entry name" value="SOR catalytic domain"/>
    <property type="match status" value="1"/>
</dbReference>
<sequence length="42" mass="4622">MIRVPPLPDAPKPGDKPVLSTTLEGKVTAYELCNLHGYWKGE</sequence>
<dbReference type="AlphaFoldDB" id="A0A645A5V9"/>
<evidence type="ECO:0008006" key="2">
    <source>
        <dbReference type="Google" id="ProtNLM"/>
    </source>
</evidence>
<proteinExistence type="predicted"/>
<organism evidence="1">
    <name type="scientific">bioreactor metagenome</name>
    <dbReference type="NCBI Taxonomy" id="1076179"/>
    <lineage>
        <taxon>unclassified sequences</taxon>
        <taxon>metagenomes</taxon>
        <taxon>ecological metagenomes</taxon>
    </lineage>
</organism>
<dbReference type="EMBL" id="VSSQ01012146">
    <property type="protein sequence ID" value="MPM48549.1"/>
    <property type="molecule type" value="Genomic_DNA"/>
</dbReference>
<dbReference type="SUPFAM" id="SSF49367">
    <property type="entry name" value="Superoxide reductase-like"/>
    <property type="match status" value="1"/>
</dbReference>
<comment type="caution">
    <text evidence="1">The sequence shown here is derived from an EMBL/GenBank/DDBJ whole genome shotgun (WGS) entry which is preliminary data.</text>
</comment>
<dbReference type="GO" id="GO:0016491">
    <property type="term" value="F:oxidoreductase activity"/>
    <property type="evidence" value="ECO:0007669"/>
    <property type="project" value="InterPro"/>
</dbReference>
<gene>
    <name evidence="1" type="ORF">SDC9_95274</name>
</gene>
<dbReference type="InterPro" id="IPR036073">
    <property type="entry name" value="Desulfoferrodoxin_Fe-bd_dom_sf"/>
</dbReference>